<dbReference type="PANTHER" id="PTHR43032:SF4">
    <property type="entry name" value="OXIDOREDUCTASE MOLYBDOPTERIN-BINDING DOMAIN-CONTAINING PROTEIN"/>
    <property type="match status" value="1"/>
</dbReference>
<dbReference type="SUPFAM" id="SSF56524">
    <property type="entry name" value="Oxidoreductase molybdopterin-binding domain"/>
    <property type="match status" value="1"/>
</dbReference>
<sequence>MGHGDVTGTGIGEACNGPQRASARHYGPVPRLDMNRWRLAITGATCGGMYCYTWDDILDMPMIDVPGTIHCAQQGRGITQIWRGVPTSHLLSTAPPDPKATHALAAAAYGFSSTLRLRDLNHPETILATCVDGVPLTPQHGAPLRLFAPHLFGWKSVKWLLEISYLMAPEPGFWECRGYHMVGKVSDGHIYAHQE</sequence>
<dbReference type="KEGG" id="dco:SAMEA4475696_1901"/>
<dbReference type="GO" id="GO:0016491">
    <property type="term" value="F:oxidoreductase activity"/>
    <property type="evidence" value="ECO:0007669"/>
    <property type="project" value="UniProtKB-KW"/>
</dbReference>
<dbReference type="InterPro" id="IPR036374">
    <property type="entry name" value="OxRdtase_Mopterin-bd_sf"/>
</dbReference>
<protein>
    <submittedName>
        <fullName evidence="3">Sulfoxide reductase catalytic subunit yedY</fullName>
        <ecNumber evidence="3">1.8.-.-</ecNumber>
    </submittedName>
</protein>
<name>A0A239VPW6_9MICO</name>
<proteinExistence type="predicted"/>
<dbReference type="PANTHER" id="PTHR43032">
    <property type="entry name" value="PROTEIN-METHIONINE-SULFOXIDE REDUCTASE"/>
    <property type="match status" value="1"/>
</dbReference>
<feature type="region of interest" description="Disordered" evidence="1">
    <location>
        <begin position="1"/>
        <end position="26"/>
    </location>
</feature>
<evidence type="ECO:0000256" key="1">
    <source>
        <dbReference type="SAM" id="MobiDB-lite"/>
    </source>
</evidence>
<evidence type="ECO:0000259" key="2">
    <source>
        <dbReference type="Pfam" id="PF00174"/>
    </source>
</evidence>
<dbReference type="Gene3D" id="3.90.420.10">
    <property type="entry name" value="Oxidoreductase, molybdopterin-binding domain"/>
    <property type="match status" value="1"/>
</dbReference>
<evidence type="ECO:0000313" key="4">
    <source>
        <dbReference type="Proteomes" id="UP000242637"/>
    </source>
</evidence>
<reference evidence="3 4" key="1">
    <citation type="submission" date="2017-06" db="EMBL/GenBank/DDBJ databases">
        <authorList>
            <consortium name="Pathogen Informatics"/>
        </authorList>
    </citation>
    <scope>NUCLEOTIDE SEQUENCE [LARGE SCALE GENOMIC DNA]</scope>
    <source>
        <strain evidence="3 4">NCTC13039</strain>
    </source>
</reference>
<keyword evidence="4" id="KW-1185">Reference proteome</keyword>
<accession>A0A239VPW6</accession>
<dbReference type="AlphaFoldDB" id="A0A239VPW6"/>
<dbReference type="InterPro" id="IPR000572">
    <property type="entry name" value="OxRdtase_Mopterin-bd_dom"/>
</dbReference>
<dbReference type="Proteomes" id="UP000242637">
    <property type="component" value="Chromosome 1"/>
</dbReference>
<dbReference type="STRING" id="1121387.GCA_000429885_00271"/>
<dbReference type="GeneID" id="63460085"/>
<organism evidence="3 4">
    <name type="scientific">Dermatophilus congolensis</name>
    <dbReference type="NCBI Taxonomy" id="1863"/>
    <lineage>
        <taxon>Bacteria</taxon>
        <taxon>Bacillati</taxon>
        <taxon>Actinomycetota</taxon>
        <taxon>Actinomycetes</taxon>
        <taxon>Micrococcales</taxon>
        <taxon>Dermatophilaceae</taxon>
        <taxon>Dermatophilus</taxon>
    </lineage>
</organism>
<dbReference type="Pfam" id="PF00174">
    <property type="entry name" value="Oxidored_molyb"/>
    <property type="match status" value="1"/>
</dbReference>
<gene>
    <name evidence="3" type="primary">yedY</name>
    <name evidence="3" type="ORF">SAMEA4475696_01901</name>
</gene>
<feature type="compositionally biased region" description="Gly residues" evidence="1">
    <location>
        <begin position="1"/>
        <end position="11"/>
    </location>
</feature>
<dbReference type="RefSeq" id="WP_084440822.1">
    <property type="nucleotide sequence ID" value="NZ_LT906453.1"/>
</dbReference>
<feature type="domain" description="Oxidoreductase molybdopterin-binding" evidence="2">
    <location>
        <begin position="27"/>
        <end position="174"/>
    </location>
</feature>
<evidence type="ECO:0000313" key="3">
    <source>
        <dbReference type="EMBL" id="SNV23800.1"/>
    </source>
</evidence>
<keyword evidence="3" id="KW-0560">Oxidoreductase</keyword>
<dbReference type="EC" id="1.8.-.-" evidence="3"/>
<dbReference type="EMBL" id="LT906453">
    <property type="protein sequence ID" value="SNV23800.1"/>
    <property type="molecule type" value="Genomic_DNA"/>
</dbReference>